<reference evidence="1" key="2">
    <citation type="journal article" date="2016" name="Front. Microbiol.">
        <title>The Regulatory Protein RosR Affects Rhizobium leguminosarum bv. trifolii Protein Profiles, Cell Surface Properties, and Symbiosis with Clover.</title>
        <authorList>
            <person name="Rachwal K."/>
            <person name="Boguszewska A."/>
            <person name="Kopcinska J."/>
            <person name="Karas M."/>
            <person name="Tchorzewski M."/>
            <person name="Janczarek M."/>
        </authorList>
    </citation>
    <scope>NUCLEOTIDE SEQUENCE</scope>
    <source>
        <strain evidence="1">Rt24.2</strain>
    </source>
</reference>
<proteinExistence type="predicted"/>
<dbReference type="AlphaFoldDB" id="A0A1B8RAS7"/>
<dbReference type="EMBL" id="KX488891">
    <property type="protein sequence ID" value="AOO91255.1"/>
    <property type="molecule type" value="Genomic_DNA"/>
</dbReference>
<name>A0A1B8RAS7_RHILT</name>
<accession>A0A1B8RAS7</accession>
<protein>
    <submittedName>
        <fullName evidence="1">Uncharacterized protein</fullName>
    </submittedName>
</protein>
<sequence length="74" mass="8224">MQNLRSPDNRPSKAPAVLVFTLQILAKTAARARKVRFGLRATVFRQIDAATSMPLLDVFERRKAASIAIQNVDT</sequence>
<organism evidence="1">
    <name type="scientific">Rhizobium leguminosarum bv. trifolii</name>
    <dbReference type="NCBI Taxonomy" id="386"/>
    <lineage>
        <taxon>Bacteria</taxon>
        <taxon>Pseudomonadati</taxon>
        <taxon>Pseudomonadota</taxon>
        <taxon>Alphaproteobacteria</taxon>
        <taxon>Hyphomicrobiales</taxon>
        <taxon>Rhizobiaceae</taxon>
        <taxon>Rhizobium/Agrobacterium group</taxon>
        <taxon>Rhizobium</taxon>
    </lineage>
</organism>
<evidence type="ECO:0000313" key="1">
    <source>
        <dbReference type="EMBL" id="AOO91255.1"/>
    </source>
</evidence>
<reference evidence="1" key="1">
    <citation type="journal article" date="2015" name="BMC Genomics">
        <title>Transcriptome profiling of a Rhizobium leguminosarum bv. trifolii rosR mutant reveals the role of the transcriptional regulator RosR in motility, synthesis of cell-surface components, and other cellular processes.</title>
        <authorList>
            <person name="Rachwal K."/>
            <person name="Matczynska E."/>
            <person name="Janczarek M."/>
        </authorList>
    </citation>
    <scope>NUCLEOTIDE SEQUENCE</scope>
    <source>
        <strain evidence="1">Rt24.2</strain>
    </source>
</reference>